<accession>A0A137P595</accession>
<dbReference type="InterPro" id="IPR009069">
    <property type="entry name" value="Cys_alpha_HP_mot_SF"/>
</dbReference>
<evidence type="ECO:0000256" key="4">
    <source>
        <dbReference type="ARBA" id="ARBA00023128"/>
    </source>
</evidence>
<dbReference type="PANTHER" id="PTHR15590:SF0">
    <property type="entry name" value="CX9C MOTIF-CONTAINING PROTEIN 4"/>
    <property type="match status" value="1"/>
</dbReference>
<dbReference type="Proteomes" id="UP000070444">
    <property type="component" value="Unassembled WGS sequence"/>
</dbReference>
<proteinExistence type="inferred from homology"/>
<dbReference type="SUPFAM" id="SSF47072">
    <property type="entry name" value="Cysteine alpha-hairpin motif"/>
    <property type="match status" value="1"/>
</dbReference>
<dbReference type="Gene3D" id="1.10.287.1130">
    <property type="entry name" value="CytochromE C oxidase copper chaperone"/>
    <property type="match status" value="1"/>
</dbReference>
<dbReference type="PROSITE" id="PS51808">
    <property type="entry name" value="CHCH"/>
    <property type="match status" value="1"/>
</dbReference>
<feature type="disulfide bond" evidence="6">
    <location>
        <begin position="39"/>
        <end position="52"/>
    </location>
</feature>
<feature type="disulfide bond" evidence="6">
    <location>
        <begin position="7"/>
        <end position="38"/>
    </location>
</feature>
<dbReference type="GO" id="GO:0005758">
    <property type="term" value="C:mitochondrial intermembrane space"/>
    <property type="evidence" value="ECO:0007669"/>
    <property type="project" value="UniProtKB-SubCell"/>
</dbReference>
<feature type="disulfide bond" evidence="6">
    <location>
        <begin position="17"/>
        <end position="28"/>
    </location>
</feature>
<keyword evidence="5 6" id="KW-1015">Disulfide bond</keyword>
<dbReference type="PANTHER" id="PTHR15590">
    <property type="entry name" value="CX9C MOTIF-CONTAINING PROTEIN 4"/>
    <property type="match status" value="1"/>
</dbReference>
<dbReference type="OMA" id="KSVCCPE"/>
<evidence type="ECO:0000256" key="6">
    <source>
        <dbReference type="PIRSR" id="PIRSR627179-50"/>
    </source>
</evidence>
<evidence type="ECO:0000256" key="3">
    <source>
        <dbReference type="ARBA" id="ARBA00019406"/>
    </source>
</evidence>
<evidence type="ECO:0000313" key="8">
    <source>
        <dbReference type="Proteomes" id="UP000070444"/>
    </source>
</evidence>
<organism evidence="7 8">
    <name type="scientific">Conidiobolus coronatus (strain ATCC 28846 / CBS 209.66 / NRRL 28638)</name>
    <name type="common">Delacroixia coronata</name>
    <dbReference type="NCBI Taxonomy" id="796925"/>
    <lineage>
        <taxon>Eukaryota</taxon>
        <taxon>Fungi</taxon>
        <taxon>Fungi incertae sedis</taxon>
        <taxon>Zoopagomycota</taxon>
        <taxon>Entomophthoromycotina</taxon>
        <taxon>Entomophthoromycetes</taxon>
        <taxon>Entomophthorales</taxon>
        <taxon>Ancylistaceae</taxon>
        <taxon>Conidiobolus</taxon>
    </lineage>
</organism>
<comment type="similarity">
    <text evidence="2">Belongs to the CMC4 family.</text>
</comment>
<dbReference type="AlphaFoldDB" id="A0A137P595"/>
<evidence type="ECO:0000256" key="5">
    <source>
        <dbReference type="ARBA" id="ARBA00023157"/>
    </source>
</evidence>
<keyword evidence="8" id="KW-1185">Reference proteome</keyword>
<dbReference type="Pfam" id="PF08991">
    <property type="entry name" value="CMC4"/>
    <property type="match status" value="1"/>
</dbReference>
<protein>
    <recommendedName>
        <fullName evidence="3">Cx9C motif-containing protein 4, mitochondrial</fullName>
    </recommendedName>
</protein>
<gene>
    <name evidence="7" type="ORF">CONCODRAFT_78994</name>
</gene>
<reference evidence="7 8" key="1">
    <citation type="journal article" date="2015" name="Genome Biol. Evol.">
        <title>Phylogenomic analyses indicate that early fungi evolved digesting cell walls of algal ancestors of land plants.</title>
        <authorList>
            <person name="Chang Y."/>
            <person name="Wang S."/>
            <person name="Sekimoto S."/>
            <person name="Aerts A.L."/>
            <person name="Choi C."/>
            <person name="Clum A."/>
            <person name="LaButti K.M."/>
            <person name="Lindquist E.A."/>
            <person name="Yee Ngan C."/>
            <person name="Ohm R.A."/>
            <person name="Salamov A.A."/>
            <person name="Grigoriev I.V."/>
            <person name="Spatafora J.W."/>
            <person name="Berbee M.L."/>
        </authorList>
    </citation>
    <scope>NUCLEOTIDE SEQUENCE [LARGE SCALE GENOMIC DNA]</scope>
    <source>
        <strain evidence="7 8">NRRL 28638</strain>
    </source>
</reference>
<name>A0A137P595_CONC2</name>
<evidence type="ECO:0000313" key="7">
    <source>
        <dbReference type="EMBL" id="KXN70173.1"/>
    </source>
</evidence>
<dbReference type="STRING" id="796925.A0A137P595"/>
<dbReference type="EMBL" id="KQ964511">
    <property type="protein sequence ID" value="KXN70173.1"/>
    <property type="molecule type" value="Genomic_DNA"/>
</dbReference>
<evidence type="ECO:0000256" key="1">
    <source>
        <dbReference type="ARBA" id="ARBA00004569"/>
    </source>
</evidence>
<dbReference type="InterPro" id="IPR027179">
    <property type="entry name" value="CMC4"/>
</dbReference>
<sequence length="59" mass="6650">MSKPNPCQKEACDIQSCLQKNNYSDAKCIDFINKLADCCLQLREKGEDSPVCPKKISKK</sequence>
<evidence type="ECO:0000256" key="2">
    <source>
        <dbReference type="ARBA" id="ARBA00009858"/>
    </source>
</evidence>
<keyword evidence="4" id="KW-0496">Mitochondrion</keyword>
<comment type="subcellular location">
    <subcellularLocation>
        <location evidence="1">Mitochondrion intermembrane space</location>
    </subcellularLocation>
</comment>
<dbReference type="OrthoDB" id="13601at2759"/>